<sequence>MTIENSERGLLLAPRGRDAAIASAMLKEAGIAATAYASLPALVDGLDLGAGFILVTEEALVTVDPAPLARWLARQEEWSDLPVILLTTRGGGLERNPSAARYLGLLGNVTFLERPFHPTTLVSLAHAALRGRRRQYDARERLMELRELTSSLEQRVEEATAERQIVLAQLHEAQKLETLGQLTGGVAHDFNNLLTPITGVLDLMHRRYGKDDARADKLIGGALESAERARTLVQRLLGFARRQALQTRAVDLGALLDGMRDLIASSVGSTIEVRMRVDLTLSAITTDPNQLELAILNLCVNARDAMPAGGTLTLVAEGASLGPGEVAQVPPGLYARLSVIDTGIGMDAATLSRAVEPFYSTKEVGKGTGLGLSMVHGLASQLGGGFRLTSVVGEGTRVDLWLPVAAERAVPHDKRADEPAPIRRPLSVLLVDDEQLVRVATAEMLREMGHDVAEASSGAEALARLPDLPVDIVVTDYKMPRMDGAELAQRVRALRPGLPLLLITGYTGPADKAPDLPRLDKPFRRADLAAAIDRVVDPDRKVVALRR</sequence>
<dbReference type="InterPro" id="IPR011006">
    <property type="entry name" value="CheY-like_superfamily"/>
</dbReference>
<proteinExistence type="predicted"/>
<evidence type="ECO:0000259" key="6">
    <source>
        <dbReference type="PROSITE" id="PS50109"/>
    </source>
</evidence>
<dbReference type="InterPro" id="IPR036097">
    <property type="entry name" value="HisK_dim/P_sf"/>
</dbReference>
<dbReference type="InterPro" id="IPR005467">
    <property type="entry name" value="His_kinase_dom"/>
</dbReference>
<dbReference type="PRINTS" id="PR00344">
    <property type="entry name" value="BCTRLSENSOR"/>
</dbReference>
<feature type="coiled-coil region" evidence="5">
    <location>
        <begin position="142"/>
        <end position="176"/>
    </location>
</feature>
<dbReference type="EMBL" id="FOZG01000001">
    <property type="protein sequence ID" value="SFR83612.1"/>
    <property type="molecule type" value="Genomic_DNA"/>
</dbReference>
<evidence type="ECO:0000313" key="9">
    <source>
        <dbReference type="Proteomes" id="UP000198824"/>
    </source>
</evidence>
<dbReference type="Pfam" id="PF00072">
    <property type="entry name" value="Response_reg"/>
    <property type="match status" value="1"/>
</dbReference>
<dbReference type="SUPFAM" id="SSF47384">
    <property type="entry name" value="Homodimeric domain of signal transducing histidine kinase"/>
    <property type="match status" value="1"/>
</dbReference>
<organism evidence="8 9">
    <name type="scientific">Sphingomonas jatrophae</name>
    <dbReference type="NCBI Taxonomy" id="1166337"/>
    <lineage>
        <taxon>Bacteria</taxon>
        <taxon>Pseudomonadati</taxon>
        <taxon>Pseudomonadota</taxon>
        <taxon>Alphaproteobacteria</taxon>
        <taxon>Sphingomonadales</taxon>
        <taxon>Sphingomonadaceae</taxon>
        <taxon>Sphingomonas</taxon>
    </lineage>
</organism>
<dbReference type="SUPFAM" id="SSF55874">
    <property type="entry name" value="ATPase domain of HSP90 chaperone/DNA topoisomerase II/histidine kinase"/>
    <property type="match status" value="1"/>
</dbReference>
<evidence type="ECO:0000256" key="1">
    <source>
        <dbReference type="ARBA" id="ARBA00000085"/>
    </source>
</evidence>
<gene>
    <name evidence="8" type="ORF">SAMN05192580_1032</name>
</gene>
<evidence type="ECO:0000313" key="8">
    <source>
        <dbReference type="EMBL" id="SFR83612.1"/>
    </source>
</evidence>
<dbReference type="PROSITE" id="PS50110">
    <property type="entry name" value="RESPONSE_REGULATORY"/>
    <property type="match status" value="1"/>
</dbReference>
<dbReference type="Gene3D" id="1.10.287.130">
    <property type="match status" value="1"/>
</dbReference>
<keyword evidence="5" id="KW-0175">Coiled coil</keyword>
<feature type="domain" description="Response regulatory" evidence="7">
    <location>
        <begin position="427"/>
        <end position="536"/>
    </location>
</feature>
<dbReference type="SUPFAM" id="SSF52172">
    <property type="entry name" value="CheY-like"/>
    <property type="match status" value="2"/>
</dbReference>
<dbReference type="Pfam" id="PF02518">
    <property type="entry name" value="HATPase_c"/>
    <property type="match status" value="1"/>
</dbReference>
<dbReference type="SMART" id="SM00448">
    <property type="entry name" value="REC"/>
    <property type="match status" value="1"/>
</dbReference>
<evidence type="ECO:0000256" key="5">
    <source>
        <dbReference type="SAM" id="Coils"/>
    </source>
</evidence>
<dbReference type="InterPro" id="IPR003661">
    <property type="entry name" value="HisK_dim/P_dom"/>
</dbReference>
<evidence type="ECO:0000256" key="3">
    <source>
        <dbReference type="ARBA" id="ARBA00022553"/>
    </source>
</evidence>
<dbReference type="PANTHER" id="PTHR43065:SF42">
    <property type="entry name" value="TWO-COMPONENT SENSOR PPRA"/>
    <property type="match status" value="1"/>
</dbReference>
<dbReference type="SMART" id="SM00388">
    <property type="entry name" value="HisKA"/>
    <property type="match status" value="1"/>
</dbReference>
<dbReference type="Gene3D" id="3.30.565.10">
    <property type="entry name" value="Histidine kinase-like ATPase, C-terminal domain"/>
    <property type="match status" value="1"/>
</dbReference>
<dbReference type="Proteomes" id="UP000198824">
    <property type="component" value="Unassembled WGS sequence"/>
</dbReference>
<dbReference type="AlphaFoldDB" id="A0A1I6JXB4"/>
<keyword evidence="9" id="KW-1185">Reference proteome</keyword>
<protein>
    <recommendedName>
        <fullName evidence="2">histidine kinase</fullName>
        <ecNumber evidence="2">2.7.13.3</ecNumber>
    </recommendedName>
</protein>
<comment type="catalytic activity">
    <reaction evidence="1">
        <text>ATP + protein L-histidine = ADP + protein N-phospho-L-histidine.</text>
        <dbReference type="EC" id="2.7.13.3"/>
    </reaction>
</comment>
<keyword evidence="3 4" id="KW-0597">Phosphoprotein</keyword>
<accession>A0A1I6JXB4</accession>
<dbReference type="CDD" id="cd00082">
    <property type="entry name" value="HisKA"/>
    <property type="match status" value="1"/>
</dbReference>
<feature type="modified residue" description="4-aspartylphosphate" evidence="4">
    <location>
        <position position="476"/>
    </location>
</feature>
<dbReference type="GO" id="GO:0000155">
    <property type="term" value="F:phosphorelay sensor kinase activity"/>
    <property type="evidence" value="ECO:0007669"/>
    <property type="project" value="InterPro"/>
</dbReference>
<reference evidence="8 9" key="1">
    <citation type="submission" date="2016-10" db="EMBL/GenBank/DDBJ databases">
        <authorList>
            <person name="de Groot N.N."/>
        </authorList>
    </citation>
    <scope>NUCLEOTIDE SEQUENCE [LARGE SCALE GENOMIC DNA]</scope>
    <source>
        <strain evidence="8 9">S5-249</strain>
    </source>
</reference>
<evidence type="ECO:0000256" key="2">
    <source>
        <dbReference type="ARBA" id="ARBA00012438"/>
    </source>
</evidence>
<dbReference type="Pfam" id="PF00512">
    <property type="entry name" value="HisKA"/>
    <property type="match status" value="1"/>
</dbReference>
<dbReference type="InterPro" id="IPR001789">
    <property type="entry name" value="Sig_transdc_resp-reg_receiver"/>
</dbReference>
<dbReference type="PANTHER" id="PTHR43065">
    <property type="entry name" value="SENSOR HISTIDINE KINASE"/>
    <property type="match status" value="1"/>
</dbReference>
<feature type="domain" description="Histidine kinase" evidence="6">
    <location>
        <begin position="185"/>
        <end position="406"/>
    </location>
</feature>
<evidence type="ECO:0000256" key="4">
    <source>
        <dbReference type="PROSITE-ProRule" id="PRU00169"/>
    </source>
</evidence>
<evidence type="ECO:0000259" key="7">
    <source>
        <dbReference type="PROSITE" id="PS50110"/>
    </source>
</evidence>
<dbReference type="RefSeq" id="WP_242653322.1">
    <property type="nucleotide sequence ID" value="NZ_FOZG01000001.1"/>
</dbReference>
<dbReference type="InterPro" id="IPR036890">
    <property type="entry name" value="HATPase_C_sf"/>
</dbReference>
<dbReference type="STRING" id="1166337.SAMN05192580_1032"/>
<name>A0A1I6JXB4_9SPHN</name>
<dbReference type="SMART" id="SM00387">
    <property type="entry name" value="HATPase_c"/>
    <property type="match status" value="1"/>
</dbReference>
<dbReference type="InterPro" id="IPR004358">
    <property type="entry name" value="Sig_transdc_His_kin-like_C"/>
</dbReference>
<dbReference type="PROSITE" id="PS50109">
    <property type="entry name" value="HIS_KIN"/>
    <property type="match status" value="1"/>
</dbReference>
<dbReference type="EC" id="2.7.13.3" evidence="2"/>
<dbReference type="Gene3D" id="3.40.50.2300">
    <property type="match status" value="1"/>
</dbReference>
<dbReference type="InterPro" id="IPR003594">
    <property type="entry name" value="HATPase_dom"/>
</dbReference>